<sequence length="153" mass="16752">MKKRILFVLIIIGCTVAVQAQTAGRAQLGGRLGIPLGVTGRYWFDDHSGAEGILGIYDRTVSLTALYEYRFDLSALTIDGFGWYLGGGLHAGTREENSTWKFISGLDGIAGADYNFQTIPVNLGLDWKPAVHFNNSAELAQFALSVRYTFGNR</sequence>
<reference evidence="2 3" key="1">
    <citation type="submission" date="2018-04" db="EMBL/GenBank/DDBJ databases">
        <title>Chitinophaga fuyangensis sp. nov., isolated from soil in a chemical factory.</title>
        <authorList>
            <person name="Chen K."/>
        </authorList>
    </citation>
    <scope>NUCLEOTIDE SEQUENCE [LARGE SCALE GENOMIC DNA]</scope>
    <source>
        <strain evidence="2 3">LY-1</strain>
    </source>
</reference>
<dbReference type="InterPro" id="IPR011250">
    <property type="entry name" value="OMP/PagP_B-barrel"/>
</dbReference>
<dbReference type="RefSeq" id="WP_108689414.1">
    <property type="nucleotide sequence ID" value="NZ_QCYK01000004.1"/>
</dbReference>
<name>A0A2T7BBJ5_9BACT</name>
<gene>
    <name evidence="2" type="ORF">DCC81_24565</name>
</gene>
<feature type="signal peptide" evidence="1">
    <location>
        <begin position="1"/>
        <end position="20"/>
    </location>
</feature>
<protein>
    <recommendedName>
        <fullName evidence="4">Outer membrane protein beta-barrel domain-containing protein</fullName>
    </recommendedName>
</protein>
<dbReference type="OrthoDB" id="978645at2"/>
<comment type="caution">
    <text evidence="2">The sequence shown here is derived from an EMBL/GenBank/DDBJ whole genome shotgun (WGS) entry which is preliminary data.</text>
</comment>
<organism evidence="2 3">
    <name type="scientific">Chitinophaga parva</name>
    <dbReference type="NCBI Taxonomy" id="2169414"/>
    <lineage>
        <taxon>Bacteria</taxon>
        <taxon>Pseudomonadati</taxon>
        <taxon>Bacteroidota</taxon>
        <taxon>Chitinophagia</taxon>
        <taxon>Chitinophagales</taxon>
        <taxon>Chitinophagaceae</taxon>
        <taxon>Chitinophaga</taxon>
    </lineage>
</organism>
<dbReference type="SUPFAM" id="SSF56925">
    <property type="entry name" value="OMPA-like"/>
    <property type="match status" value="1"/>
</dbReference>
<evidence type="ECO:0000256" key="1">
    <source>
        <dbReference type="SAM" id="SignalP"/>
    </source>
</evidence>
<keyword evidence="3" id="KW-1185">Reference proteome</keyword>
<proteinExistence type="predicted"/>
<keyword evidence="1" id="KW-0732">Signal</keyword>
<accession>A0A2T7BBJ5</accession>
<dbReference type="Proteomes" id="UP000244450">
    <property type="component" value="Unassembled WGS sequence"/>
</dbReference>
<evidence type="ECO:0000313" key="3">
    <source>
        <dbReference type="Proteomes" id="UP000244450"/>
    </source>
</evidence>
<evidence type="ECO:0000313" key="2">
    <source>
        <dbReference type="EMBL" id="PUZ21765.1"/>
    </source>
</evidence>
<evidence type="ECO:0008006" key="4">
    <source>
        <dbReference type="Google" id="ProtNLM"/>
    </source>
</evidence>
<dbReference type="AlphaFoldDB" id="A0A2T7BBJ5"/>
<feature type="chain" id="PRO_5015576638" description="Outer membrane protein beta-barrel domain-containing protein" evidence="1">
    <location>
        <begin position="21"/>
        <end position="153"/>
    </location>
</feature>
<dbReference type="EMBL" id="QCYK01000004">
    <property type="protein sequence ID" value="PUZ21765.1"/>
    <property type="molecule type" value="Genomic_DNA"/>
</dbReference>